<evidence type="ECO:0000256" key="1">
    <source>
        <dbReference type="ARBA" id="ARBA00022596"/>
    </source>
</evidence>
<dbReference type="Gene3D" id="3.30.70.1380">
    <property type="entry name" value="Transcriptional regulatory protein pf0864 domain like"/>
    <property type="match status" value="1"/>
</dbReference>
<sequence length="388" mass="41636">MKTAYFDCFSGVSGDMILAVLIDAGLSPAKLKRELRKLKLDGYAISVSQVKKSGISATNVKVRVDKNKNRVHRTFSDIKKIIDKSTLEPDIKKRSLAVFKVIAEAEAIVHGTTPAKVHFHEVGAIDSIIDVVGAVIGFSILGIDVITASPINIGAGMVKTEHGIMPVPAPATAIILKDVPTYSDGPAKELTTPTGAAILKTFAKSFGPQPSMKYKNVGNGAGGYDFADWPNILRVFISEDCASLKTEKLALLSANIDDMTPEAVSVAQDALFMAGALDVTVTPALMKKGRPAVIVSALCHPGKVPAVEMAFFVNTSTLGVRHTTVNRASLPRKIKKVKTEFGVVDVKVAFLPDGTERDSPEFESVKKIALHKKVPFDVVYRSALEKRV</sequence>
<proteinExistence type="inferred from homology"/>
<protein>
    <recommendedName>
        <fullName evidence="3">Nickel insertion protein</fullName>
    </recommendedName>
</protein>
<dbReference type="AlphaFoldDB" id="A0A3B1C4E2"/>
<reference evidence="2" key="1">
    <citation type="submission" date="2018-06" db="EMBL/GenBank/DDBJ databases">
        <authorList>
            <person name="Zhirakovskaya E."/>
        </authorList>
    </citation>
    <scope>NUCLEOTIDE SEQUENCE</scope>
</reference>
<evidence type="ECO:0008006" key="3">
    <source>
        <dbReference type="Google" id="ProtNLM"/>
    </source>
</evidence>
<dbReference type="PANTHER" id="PTHR36566:SF1">
    <property type="entry name" value="PYRIDINIUM-3,5-BISTHIOCARBOXYLIC ACID MONONUCLEOTIDE NICKEL INSERTION PROTEIN"/>
    <property type="match status" value="1"/>
</dbReference>
<organism evidence="2">
    <name type="scientific">hydrothermal vent metagenome</name>
    <dbReference type="NCBI Taxonomy" id="652676"/>
    <lineage>
        <taxon>unclassified sequences</taxon>
        <taxon>metagenomes</taxon>
        <taxon>ecological metagenomes</taxon>
    </lineage>
</organism>
<dbReference type="InterPro" id="IPR002822">
    <property type="entry name" value="Ni_insertion"/>
</dbReference>
<dbReference type="NCBIfam" id="TIGR00299">
    <property type="entry name" value="nickel pincer cofactor biosynthesis protein LarC"/>
    <property type="match status" value="1"/>
</dbReference>
<evidence type="ECO:0000313" key="2">
    <source>
        <dbReference type="EMBL" id="VAX18698.1"/>
    </source>
</evidence>
<keyword evidence="1" id="KW-0533">Nickel</keyword>
<dbReference type="PANTHER" id="PTHR36566">
    <property type="entry name" value="NICKEL INSERTION PROTEIN-RELATED"/>
    <property type="match status" value="1"/>
</dbReference>
<dbReference type="EMBL" id="UOGC01000075">
    <property type="protein sequence ID" value="VAX18698.1"/>
    <property type="molecule type" value="Genomic_DNA"/>
</dbReference>
<dbReference type="Pfam" id="PF01969">
    <property type="entry name" value="Ni_insertion"/>
    <property type="match status" value="1"/>
</dbReference>
<gene>
    <name evidence="2" type="ORF">MNBD_NITROSPINAE01-1958</name>
</gene>
<accession>A0A3B1C4E2</accession>
<name>A0A3B1C4E2_9ZZZZ</name>
<dbReference type="HAMAP" id="MF_01074">
    <property type="entry name" value="LarC"/>
    <property type="match status" value="1"/>
</dbReference>